<dbReference type="CDD" id="cd02440">
    <property type="entry name" value="AdoMet_MTases"/>
    <property type="match status" value="1"/>
</dbReference>
<organism evidence="3 4">
    <name type="scientific">Neoarthrinium moseri</name>
    <dbReference type="NCBI Taxonomy" id="1658444"/>
    <lineage>
        <taxon>Eukaryota</taxon>
        <taxon>Fungi</taxon>
        <taxon>Dikarya</taxon>
        <taxon>Ascomycota</taxon>
        <taxon>Pezizomycotina</taxon>
        <taxon>Sordariomycetes</taxon>
        <taxon>Xylariomycetidae</taxon>
        <taxon>Amphisphaeriales</taxon>
        <taxon>Apiosporaceae</taxon>
        <taxon>Neoarthrinium</taxon>
    </lineage>
</organism>
<gene>
    <name evidence="3" type="ORF">JX265_002262</name>
</gene>
<feature type="region of interest" description="Disordered" evidence="2">
    <location>
        <begin position="1"/>
        <end position="97"/>
    </location>
</feature>
<evidence type="ECO:0000313" key="3">
    <source>
        <dbReference type="EMBL" id="KAI1879308.1"/>
    </source>
</evidence>
<feature type="compositionally biased region" description="Low complexity" evidence="2">
    <location>
        <begin position="60"/>
        <end position="70"/>
    </location>
</feature>
<dbReference type="AlphaFoldDB" id="A0A9P9WUI5"/>
<evidence type="ECO:0000313" key="4">
    <source>
        <dbReference type="Proteomes" id="UP000829685"/>
    </source>
</evidence>
<dbReference type="Proteomes" id="UP000829685">
    <property type="component" value="Unassembled WGS sequence"/>
</dbReference>
<dbReference type="PANTHER" id="PTHR43591">
    <property type="entry name" value="METHYLTRANSFERASE"/>
    <property type="match status" value="1"/>
</dbReference>
<comment type="caution">
    <text evidence="3">The sequence shown here is derived from an EMBL/GenBank/DDBJ whole genome shotgun (WGS) entry which is preliminary data.</text>
</comment>
<evidence type="ECO:0008006" key="5">
    <source>
        <dbReference type="Google" id="ProtNLM"/>
    </source>
</evidence>
<accession>A0A9P9WUI5</accession>
<dbReference type="PANTHER" id="PTHR43591:SF102">
    <property type="entry name" value="S-ADENOSYL-L-METHIONINE-DEPENDENT METHYLTRANSFERASE"/>
    <property type="match status" value="1"/>
</dbReference>
<protein>
    <recommendedName>
        <fullName evidence="5">S-adenosyl-L-methionine-dependent methyltransferase</fullName>
    </recommendedName>
</protein>
<proteinExistence type="inferred from homology"/>
<reference evidence="3" key="1">
    <citation type="submission" date="2021-03" db="EMBL/GenBank/DDBJ databases">
        <title>Revisited historic fungal species revealed as producer of novel bioactive compounds through whole genome sequencing and comparative genomics.</title>
        <authorList>
            <person name="Vignolle G.A."/>
            <person name="Hochenegger N."/>
            <person name="Mach R.L."/>
            <person name="Mach-Aigner A.R."/>
            <person name="Javad Rahimi M."/>
            <person name="Salim K.A."/>
            <person name="Chan C.M."/>
            <person name="Lim L.B.L."/>
            <person name="Cai F."/>
            <person name="Druzhinina I.S."/>
            <person name="U'Ren J.M."/>
            <person name="Derntl C."/>
        </authorList>
    </citation>
    <scope>NUCLEOTIDE SEQUENCE</scope>
    <source>
        <strain evidence="3">TUCIM 5799</strain>
    </source>
</reference>
<comment type="similarity">
    <text evidence="1">Belongs to the methyltransferase superfamily. LaeA methyltransferase family.</text>
</comment>
<evidence type="ECO:0000256" key="1">
    <source>
        <dbReference type="ARBA" id="ARBA00038158"/>
    </source>
</evidence>
<evidence type="ECO:0000256" key="2">
    <source>
        <dbReference type="SAM" id="MobiDB-lite"/>
    </source>
</evidence>
<dbReference type="GO" id="GO:0008168">
    <property type="term" value="F:methyltransferase activity"/>
    <property type="evidence" value="ECO:0007669"/>
    <property type="project" value="TreeGrafter"/>
</dbReference>
<dbReference type="Pfam" id="PF13489">
    <property type="entry name" value="Methyltransf_23"/>
    <property type="match status" value="1"/>
</dbReference>
<dbReference type="SUPFAM" id="SSF53335">
    <property type="entry name" value="S-adenosyl-L-methionine-dependent methyltransferases"/>
    <property type="match status" value="1"/>
</dbReference>
<sequence>MDAPSGGGGGADSPARDLDHQNAGVSTKATDTSAKTTGEYAAPAGVEVTLSHASGHEDGAAPAAADYDGAGSEDHLSAPSASAPHLHSEDDSSSFGTPSTYSVILSVDTDNDADSALGSMMPNSSMSATSSVYEFVEEFGRTFHKYKEGKYFLPNDEQEIDLQHRIALQVLDWKLYLAPIDRPHRVLDVGTGSGIWAIEFSDQSPESDVLGTDLSPIQPEYVPANCRFEIDDVEDEWIYSHKFDYVHGRYMCAFLTDFPKLFGQAYDNLNPGGWVEFMETVIYFQSQDGSLEGTALERWNKLLLEGIRNMGRNALSCMKYKKWMTDAGFINVEEKKFIVPANPWAKGRKNKELGALQMVNNLNGVYGLTVTVFTKGLGWTTEEVEVLLADVRRDMSDKDIHSYITM</sequence>
<dbReference type="InterPro" id="IPR029063">
    <property type="entry name" value="SAM-dependent_MTases_sf"/>
</dbReference>
<dbReference type="EMBL" id="JAFIMR010000004">
    <property type="protein sequence ID" value="KAI1879308.1"/>
    <property type="molecule type" value="Genomic_DNA"/>
</dbReference>
<feature type="compositionally biased region" description="Gly residues" evidence="2">
    <location>
        <begin position="1"/>
        <end position="11"/>
    </location>
</feature>
<dbReference type="Gene3D" id="3.40.50.150">
    <property type="entry name" value="Vaccinia Virus protein VP39"/>
    <property type="match status" value="1"/>
</dbReference>
<name>A0A9P9WUI5_9PEZI</name>
<keyword evidence="4" id="KW-1185">Reference proteome</keyword>
<feature type="compositionally biased region" description="Low complexity" evidence="2">
    <location>
        <begin position="26"/>
        <end position="37"/>
    </location>
</feature>